<name>A0A6J5N6Z7_9CAUD</name>
<organism evidence="2">
    <name type="scientific">uncultured Caudovirales phage</name>
    <dbReference type="NCBI Taxonomy" id="2100421"/>
    <lineage>
        <taxon>Viruses</taxon>
        <taxon>Duplodnaviria</taxon>
        <taxon>Heunggongvirae</taxon>
        <taxon>Uroviricota</taxon>
        <taxon>Caudoviricetes</taxon>
        <taxon>Peduoviridae</taxon>
        <taxon>Maltschvirus</taxon>
        <taxon>Maltschvirus maltsch</taxon>
    </lineage>
</organism>
<dbReference type="InterPro" id="IPR027417">
    <property type="entry name" value="P-loop_NTPase"/>
</dbReference>
<dbReference type="CDD" id="cd01029">
    <property type="entry name" value="TOPRIM_primases"/>
    <property type="match status" value="1"/>
</dbReference>
<dbReference type="PANTHER" id="PTHR12873">
    <property type="entry name" value="T7-LIKE MITOCHONDRIAL DNA HELICASE"/>
    <property type="match status" value="1"/>
</dbReference>
<reference evidence="2" key="1">
    <citation type="submission" date="2020-04" db="EMBL/GenBank/DDBJ databases">
        <authorList>
            <person name="Chiriac C."/>
            <person name="Salcher M."/>
            <person name="Ghai R."/>
            <person name="Kavagutti S V."/>
        </authorList>
    </citation>
    <scope>NUCLEOTIDE SEQUENCE</scope>
</reference>
<evidence type="ECO:0000259" key="1">
    <source>
        <dbReference type="PROSITE" id="PS50880"/>
    </source>
</evidence>
<protein>
    <submittedName>
        <fullName evidence="2">Archaeal primase DnaG/twinkle, TOPRIM domain</fullName>
    </submittedName>
</protein>
<dbReference type="SUPFAM" id="SSF52540">
    <property type="entry name" value="P-loop containing nucleoside triphosphate hydrolases"/>
    <property type="match status" value="1"/>
</dbReference>
<dbReference type="Pfam" id="PF13155">
    <property type="entry name" value="Toprim_2"/>
    <property type="match status" value="1"/>
</dbReference>
<dbReference type="EMBL" id="LR796578">
    <property type="protein sequence ID" value="CAB4153156.1"/>
    <property type="molecule type" value="Genomic_DNA"/>
</dbReference>
<dbReference type="InterPro" id="IPR027032">
    <property type="entry name" value="Twinkle-like"/>
</dbReference>
<dbReference type="PROSITE" id="PS50880">
    <property type="entry name" value="TOPRIM"/>
    <property type="match status" value="1"/>
</dbReference>
<dbReference type="SMART" id="SM00493">
    <property type="entry name" value="TOPRIM"/>
    <property type="match status" value="1"/>
</dbReference>
<dbReference type="GO" id="GO:0003697">
    <property type="term" value="F:single-stranded DNA binding"/>
    <property type="evidence" value="ECO:0007669"/>
    <property type="project" value="InterPro"/>
</dbReference>
<proteinExistence type="predicted"/>
<evidence type="ECO:0000313" key="2">
    <source>
        <dbReference type="EMBL" id="CAB4153156.1"/>
    </source>
</evidence>
<dbReference type="Gene3D" id="3.40.50.300">
    <property type="entry name" value="P-loop containing nucleotide triphosphate hydrolases"/>
    <property type="match status" value="1"/>
</dbReference>
<accession>A0A6J5N6Z7</accession>
<feature type="domain" description="Toprim" evidence="1">
    <location>
        <begin position="167"/>
        <end position="257"/>
    </location>
</feature>
<gene>
    <name evidence="2" type="ORF">UFOVP603_45</name>
</gene>
<dbReference type="SUPFAM" id="SSF56731">
    <property type="entry name" value="DNA primase core"/>
    <property type="match status" value="1"/>
</dbReference>
<dbReference type="GO" id="GO:0043139">
    <property type="term" value="F:5'-3' DNA helicase activity"/>
    <property type="evidence" value="ECO:0007669"/>
    <property type="project" value="InterPro"/>
</dbReference>
<dbReference type="Gene3D" id="3.40.1360.10">
    <property type="match status" value="1"/>
</dbReference>
<dbReference type="InterPro" id="IPR034154">
    <property type="entry name" value="TOPRIM_DnaG/twinkle"/>
</dbReference>
<sequence>MHEFFNFDLIQVRGNHIGFKKTTCPVCSENRKKKKDPCLAVWFDTGFAKCYNCGVLSFKEESTFKSDKKHYTVLDNKWKNYTSLSDKLVKFIWGERMISQNTLNQFGITEEKQYQPAQQKEMNNIVFNYFEGENLVNKKYRSPKKDFTQVKGGKPILYNINSIIGEDTAYICEGEFDVLALYEIGIKNAVSLPNGANDNDEYWINSEPYLKDIKTFIIATDNDQKGIEIRDKIAQRLGRYRCKYIEFKGKDANDDLKTGDLLNSIQNKKHFNIGGTYTAFDMLDNILRLHEQGVPDTISPKKACFGDLKKNFSIMMGQLTTLTGIPSHGKSSFLDWYLLNLVQEYGFKASIYSPEHMPLEMYISKHIRLAIGKPFYGENKVTDTDIYRYTNWSNEKIYYTTQEQNDSGDWDWLFNKMTEQLFTYGINIFVIDAWNKVSMPKGMGGKEGIDAILTRLTMFCQRNNVHIFLVAHPTKMKKQEKSDSYEMPTLYDVSGSSDFKNQTHNGGTVYRVWENKEKGESGYTLFSNQKTKFDFQGEIGSLVKFNYHIPTGRYYVDGSIPDNFDLTLYGNDTEIQEPQEEEVTFNLKPNEDFDCPF</sequence>
<dbReference type="PANTHER" id="PTHR12873:SF0">
    <property type="entry name" value="TWINKLE MTDNA HELICASE"/>
    <property type="match status" value="1"/>
</dbReference>
<dbReference type="InterPro" id="IPR006171">
    <property type="entry name" value="TOPRIM_dom"/>
</dbReference>